<dbReference type="EMBL" id="CALSDN010000012">
    <property type="protein sequence ID" value="CAH6722973.1"/>
    <property type="molecule type" value="Genomic_DNA"/>
</dbReference>
<protein>
    <submittedName>
        <fullName evidence="1">Diacylglycerol pyrophosphate phosphatase 1</fullName>
    </submittedName>
</protein>
<accession>A0ACA9YE88</accession>
<evidence type="ECO:0000313" key="1">
    <source>
        <dbReference type="EMBL" id="CAH6722973.1"/>
    </source>
</evidence>
<reference evidence="1" key="1">
    <citation type="submission" date="2022-06" db="EMBL/GenBank/DDBJ databases">
        <authorList>
            <person name="Legras J.-L."/>
            <person name="Devillers H."/>
            <person name="Grondin C."/>
        </authorList>
    </citation>
    <scope>NUCLEOTIDE SEQUENCE</scope>
    <source>
        <strain evidence="1">CLIB 1444</strain>
    </source>
</reference>
<name>A0ACA9YE88_9ASCO</name>
<proteinExistence type="predicted"/>
<sequence>MFQQYYKKDFQRYIPDWITTIIIFLAFACYLEWAIPYARPFKLSNPDIQHQFAEVQIVNDFGLYVLTFIIPLTIMCALIFTSKKDRYEQVHHLHMTLLAFTLNFVSVGAVTDFLKIWISRPRPDFLSRCLPKPDTPLDTYVTIEVCSTFTEATNWRLIDGMKSCPSGHSSLAMSGAIFLALWLTYEWKLTKTSSVHWWILSWGYVLVGACIGISRSIDYRHHLTDILFGFLLGGVGAFLSYKKYFPIETADNLPL</sequence>
<dbReference type="Proteomes" id="UP001152531">
    <property type="component" value="Unassembled WGS sequence"/>
</dbReference>
<evidence type="ECO:0000313" key="2">
    <source>
        <dbReference type="Proteomes" id="UP001152531"/>
    </source>
</evidence>
<organism evidence="1 2">
    <name type="scientific">[Candida] jaroonii</name>
    <dbReference type="NCBI Taxonomy" id="467808"/>
    <lineage>
        <taxon>Eukaryota</taxon>
        <taxon>Fungi</taxon>
        <taxon>Dikarya</taxon>
        <taxon>Ascomycota</taxon>
        <taxon>Saccharomycotina</taxon>
        <taxon>Pichiomycetes</taxon>
        <taxon>Debaryomycetaceae</taxon>
        <taxon>Yamadazyma</taxon>
    </lineage>
</organism>
<comment type="caution">
    <text evidence="1">The sequence shown here is derived from an EMBL/GenBank/DDBJ whole genome shotgun (WGS) entry which is preliminary data.</text>
</comment>
<gene>
    <name evidence="1" type="ORF">CLIB1444_12S01420</name>
</gene>
<keyword evidence="2" id="KW-1185">Reference proteome</keyword>